<dbReference type="PANTHER" id="PTHR22916">
    <property type="entry name" value="GLYCOSYLTRANSFERASE"/>
    <property type="match status" value="1"/>
</dbReference>
<sequence length="313" mass="37214">MSELISVIMSTYNEELEWVRKSINSILNQTYDKLEFIIILDNPDNKSMKELLLSLQDKDPRIKIVINEKNLGLVKSLNKALKYCEGKYIARMDADDISEKKRLYIQKKVLEKEKLDFVFTSMIIIDEEGKEINETDKTELTYKEVMELLEKRNISNHPTWLVRKEVYENLNGYREIPYCEDYDFSLRALLNGYKIGKVNQSLLRYRIRNNGISKTYSLEQFLNSRGISKLYKTQQLLDEILVSDLMNRTLILATLKEKERFLVADKVYMEGIKALRKRKAFEGTMKIICSFLTGKYYRIKNYDFILYWLKRKF</sequence>
<gene>
    <name evidence="3" type="ORF">FA727_13050</name>
</gene>
<dbReference type="GO" id="GO:0016758">
    <property type="term" value="F:hexosyltransferase activity"/>
    <property type="evidence" value="ECO:0007669"/>
    <property type="project" value="UniProtKB-ARBA"/>
</dbReference>
<dbReference type="OrthoDB" id="9815829at2"/>
<dbReference type="InterPro" id="IPR001173">
    <property type="entry name" value="Glyco_trans_2-like"/>
</dbReference>
<accession>A0A4U1D3Q8</accession>
<protein>
    <submittedName>
        <fullName evidence="3">Glycosyltransferase</fullName>
    </submittedName>
</protein>
<dbReference type="PANTHER" id="PTHR22916:SF3">
    <property type="entry name" value="UDP-GLCNAC:BETAGAL BETA-1,3-N-ACETYLGLUCOSAMINYLTRANSFERASE-LIKE PROTEIN 1"/>
    <property type="match status" value="1"/>
</dbReference>
<dbReference type="InterPro" id="IPR029044">
    <property type="entry name" value="Nucleotide-diphossugar_trans"/>
</dbReference>
<organism evidence="3 4">
    <name type="scientific">Robertmurraya kyonggiensis</name>
    <dbReference type="NCBI Taxonomy" id="1037680"/>
    <lineage>
        <taxon>Bacteria</taxon>
        <taxon>Bacillati</taxon>
        <taxon>Bacillota</taxon>
        <taxon>Bacilli</taxon>
        <taxon>Bacillales</taxon>
        <taxon>Bacillaceae</taxon>
        <taxon>Robertmurraya</taxon>
    </lineage>
</organism>
<keyword evidence="4" id="KW-1185">Reference proteome</keyword>
<dbReference type="AlphaFoldDB" id="A0A4U1D3Q8"/>
<reference evidence="3 4" key="1">
    <citation type="journal article" date="2011" name="J. Microbiol.">
        <title>Bacillus kyonggiensis sp. nov., isolated from soil of a lettuce field.</title>
        <authorList>
            <person name="Dong K."/>
            <person name="Lee S."/>
        </authorList>
    </citation>
    <scope>NUCLEOTIDE SEQUENCE [LARGE SCALE GENOMIC DNA]</scope>
    <source>
        <strain evidence="3 4">NB22</strain>
    </source>
</reference>
<evidence type="ECO:0000259" key="2">
    <source>
        <dbReference type="Pfam" id="PF00535"/>
    </source>
</evidence>
<keyword evidence="3" id="KW-0808">Transferase</keyword>
<dbReference type="Proteomes" id="UP000307756">
    <property type="component" value="Unassembled WGS sequence"/>
</dbReference>
<dbReference type="Pfam" id="PF00535">
    <property type="entry name" value="Glycos_transf_2"/>
    <property type="match status" value="1"/>
</dbReference>
<dbReference type="EMBL" id="SWBM01000002">
    <property type="protein sequence ID" value="TKC16982.1"/>
    <property type="molecule type" value="Genomic_DNA"/>
</dbReference>
<dbReference type="Gene3D" id="3.90.550.10">
    <property type="entry name" value="Spore Coat Polysaccharide Biosynthesis Protein SpsA, Chain A"/>
    <property type="match status" value="1"/>
</dbReference>
<evidence type="ECO:0000313" key="3">
    <source>
        <dbReference type="EMBL" id="TKC16982.1"/>
    </source>
</evidence>
<comment type="similarity">
    <text evidence="1">Belongs to the glycosyltransferase 2 family.</text>
</comment>
<comment type="caution">
    <text evidence="3">The sequence shown here is derived from an EMBL/GenBank/DDBJ whole genome shotgun (WGS) entry which is preliminary data.</text>
</comment>
<evidence type="ECO:0000313" key="4">
    <source>
        <dbReference type="Proteomes" id="UP000307756"/>
    </source>
</evidence>
<evidence type="ECO:0000256" key="1">
    <source>
        <dbReference type="ARBA" id="ARBA00006739"/>
    </source>
</evidence>
<name>A0A4U1D3Q8_9BACI</name>
<dbReference type="SUPFAM" id="SSF53448">
    <property type="entry name" value="Nucleotide-diphospho-sugar transferases"/>
    <property type="match status" value="1"/>
</dbReference>
<proteinExistence type="inferred from homology"/>
<feature type="domain" description="Glycosyltransferase 2-like" evidence="2">
    <location>
        <begin position="6"/>
        <end position="168"/>
    </location>
</feature>
<dbReference type="RefSeq" id="WP_136831441.1">
    <property type="nucleotide sequence ID" value="NZ_SWBM01000002.1"/>
</dbReference>